<accession>A0A8J2RY18</accession>
<evidence type="ECO:0000313" key="2">
    <source>
        <dbReference type="EMBL" id="CAH0108886.1"/>
    </source>
</evidence>
<feature type="domain" description="Reverse transcriptase" evidence="1">
    <location>
        <begin position="372"/>
        <end position="594"/>
    </location>
</feature>
<sequence>MSHGDADCCPEMAPVGLLGGWEIGGKEKQGEGEVRPLDHFAIYPPNTLSSYKMGPAEFATASTSNRRYSEGLSRFQTITVNNKFMLIGDEDGDADVVREFLARRNYVFDEFLQQQRRARQRRNANQETISQYNDGIRSIIDQHAPLQTKTIFLRPFTPWRSFELRGLKAMARWAERMWHAARRKRDPGSERFHKVYRKQRFKYSTALDAARTDSVRERVSDCGGDMRALFQLVGDLTGSSAPPVLPDRPCMQEVVDDLSEFFSSKISTIRSNLDRVAESTSSHTLQHEQSFLQLHEESDLLKFRSVSTAEVTKLIESSPVKSCSLDPLPTQLLKKCLVVLVRPITDIINLSLSTAAFPFSLKHDIITPLLKKPTLDRNVLSNFRPVSNLSFLSKLIERAVLILLTEHLSKFNLLPVHQSAYRANHSTETALLYLFDDLLTTADQKDASALVLLDLSAFDTIDHQILLERLSHCFGLSGTAVNWFSSYLSNRTQSVQVGAYTSAVVHLLFGVAQGSVLGGPLLIMYVTRFAGATTTEGVQVSQFSDDKQARSRFALKEDFSSQSQCRTRLGCWFEKTDAWLTINRVQLNIPKSTLIYTYNPGKGSTSRHIDSAPLQIGSSLVWPSTTACNLGVIIDTHLKMEAQVMKTCRAANFHLSRINKIRRFLDFSSVKCVVNALVLSRLDYCNSLYLNLPSSLLKRLQRVQNAAVRTIFNLRKRDHVSIHRQSLRWLEIADRAKIKVACLTFRCLNGSAPLYLSDLISRNVPGRELRSADKNLLVCKPFRLILFGKRAFSCAAPLLWNSPPDPVRQAPNLNTFRSLGIRHLLSKNCD</sequence>
<gene>
    <name evidence="2" type="ORF">DGAL_LOCUS12342</name>
</gene>
<dbReference type="PANTHER" id="PTHR33332">
    <property type="entry name" value="REVERSE TRANSCRIPTASE DOMAIN-CONTAINING PROTEIN"/>
    <property type="match status" value="1"/>
</dbReference>
<proteinExistence type="predicted"/>
<keyword evidence="3" id="KW-1185">Reference proteome</keyword>
<dbReference type="InterPro" id="IPR043502">
    <property type="entry name" value="DNA/RNA_pol_sf"/>
</dbReference>
<dbReference type="Pfam" id="PF00078">
    <property type="entry name" value="RVT_1"/>
    <property type="match status" value="1"/>
</dbReference>
<protein>
    <recommendedName>
        <fullName evidence="1">Reverse transcriptase domain-containing protein</fullName>
    </recommendedName>
</protein>
<comment type="caution">
    <text evidence="2">The sequence shown here is derived from an EMBL/GenBank/DDBJ whole genome shotgun (WGS) entry which is preliminary data.</text>
</comment>
<evidence type="ECO:0000259" key="1">
    <source>
        <dbReference type="Pfam" id="PF00078"/>
    </source>
</evidence>
<reference evidence="2" key="1">
    <citation type="submission" date="2021-11" db="EMBL/GenBank/DDBJ databases">
        <authorList>
            <person name="Schell T."/>
        </authorList>
    </citation>
    <scope>NUCLEOTIDE SEQUENCE</scope>
    <source>
        <strain evidence="2">M5</strain>
    </source>
</reference>
<dbReference type="GO" id="GO:0071897">
    <property type="term" value="P:DNA biosynthetic process"/>
    <property type="evidence" value="ECO:0007669"/>
    <property type="project" value="UniProtKB-ARBA"/>
</dbReference>
<organism evidence="2 3">
    <name type="scientific">Daphnia galeata</name>
    <dbReference type="NCBI Taxonomy" id="27404"/>
    <lineage>
        <taxon>Eukaryota</taxon>
        <taxon>Metazoa</taxon>
        <taxon>Ecdysozoa</taxon>
        <taxon>Arthropoda</taxon>
        <taxon>Crustacea</taxon>
        <taxon>Branchiopoda</taxon>
        <taxon>Diplostraca</taxon>
        <taxon>Cladocera</taxon>
        <taxon>Anomopoda</taxon>
        <taxon>Daphniidae</taxon>
        <taxon>Daphnia</taxon>
    </lineage>
</organism>
<name>A0A8J2RY18_9CRUS</name>
<dbReference type="SUPFAM" id="SSF56672">
    <property type="entry name" value="DNA/RNA polymerases"/>
    <property type="match status" value="1"/>
</dbReference>
<dbReference type="OrthoDB" id="416454at2759"/>
<evidence type="ECO:0000313" key="3">
    <source>
        <dbReference type="Proteomes" id="UP000789390"/>
    </source>
</evidence>
<dbReference type="EMBL" id="CAKKLH010000288">
    <property type="protein sequence ID" value="CAH0108886.1"/>
    <property type="molecule type" value="Genomic_DNA"/>
</dbReference>
<dbReference type="Proteomes" id="UP000789390">
    <property type="component" value="Unassembled WGS sequence"/>
</dbReference>
<dbReference type="InterPro" id="IPR000477">
    <property type="entry name" value="RT_dom"/>
</dbReference>
<dbReference type="AlphaFoldDB" id="A0A8J2RY18"/>